<sequence length="270" mass="30692">MNSITKYSLSLFLGAAALFSSCSKDEEPKVELAPELKIENSKQILEVLPLEQITFDVYSKSMDNTNLSSISFLRESPVPEKFSKAPDDIKQKSYTYNFIGNAPLKKGDYEYTFTTYTEGGQTKSVKQVVRVTQEPFTLEINDDFKKSANVDDEFTVTGKVRSIRKFSSVTLSTSAVIPSVTFYGGKKYNDVSKMDPSYYPLVKSSHSTDKDGFEVLTFEVKVKVQKGHIDNKDSQKYFDVTFFAKDNSLENPIYKEDSQFKTWTKRINIK</sequence>
<name>A0ABX8GUQ9_9BACT</name>
<keyword evidence="2" id="KW-1185">Reference proteome</keyword>
<protein>
    <recommendedName>
        <fullName evidence="3">DUF4625 domain-containing protein</fullName>
    </recommendedName>
</protein>
<proteinExistence type="predicted"/>
<organism evidence="1 2">
    <name type="scientific">Flammeovirga kamogawensis</name>
    <dbReference type="NCBI Taxonomy" id="373891"/>
    <lineage>
        <taxon>Bacteria</taxon>
        <taxon>Pseudomonadati</taxon>
        <taxon>Bacteroidota</taxon>
        <taxon>Cytophagia</taxon>
        <taxon>Cytophagales</taxon>
        <taxon>Flammeovirgaceae</taxon>
        <taxon>Flammeovirga</taxon>
    </lineage>
</organism>
<dbReference type="RefSeq" id="WP_144074655.1">
    <property type="nucleotide sequence ID" value="NZ_CP076128.1"/>
</dbReference>
<dbReference type="Proteomes" id="UP000682802">
    <property type="component" value="Chromosome 1"/>
</dbReference>
<reference evidence="1 2" key="1">
    <citation type="submission" date="2021-05" db="EMBL/GenBank/DDBJ databases">
        <title>Comparative genomic studies on the polysaccharide-degrading batcterial strains of the Flammeovirga genus.</title>
        <authorList>
            <person name="Zewei F."/>
            <person name="Zheng Z."/>
            <person name="Yu L."/>
            <person name="Ruyue G."/>
            <person name="Yanhong M."/>
            <person name="Yuanyuan C."/>
            <person name="Jingyan G."/>
            <person name="Wenjun H."/>
        </authorList>
    </citation>
    <scope>NUCLEOTIDE SEQUENCE [LARGE SCALE GENOMIC DNA]</scope>
    <source>
        <strain evidence="1 2">YS10</strain>
    </source>
</reference>
<dbReference type="EMBL" id="CP076128">
    <property type="protein sequence ID" value="QWG07256.1"/>
    <property type="molecule type" value="Genomic_DNA"/>
</dbReference>
<evidence type="ECO:0008006" key="3">
    <source>
        <dbReference type="Google" id="ProtNLM"/>
    </source>
</evidence>
<dbReference type="PROSITE" id="PS51257">
    <property type="entry name" value="PROKAR_LIPOPROTEIN"/>
    <property type="match status" value="1"/>
</dbReference>
<evidence type="ECO:0000313" key="2">
    <source>
        <dbReference type="Proteomes" id="UP000682802"/>
    </source>
</evidence>
<gene>
    <name evidence="1" type="ORF">KM029_18430</name>
</gene>
<evidence type="ECO:0000313" key="1">
    <source>
        <dbReference type="EMBL" id="QWG07256.1"/>
    </source>
</evidence>
<accession>A0ABX8GUQ9</accession>